<dbReference type="InParanoid" id="D5GM28"/>
<evidence type="ECO:0000313" key="5">
    <source>
        <dbReference type="EMBL" id="CAZ85571.1"/>
    </source>
</evidence>
<dbReference type="Gene3D" id="3.90.1030.10">
    <property type="entry name" value="Ribosomal protein L17"/>
    <property type="match status" value="1"/>
</dbReference>
<dbReference type="FunCoup" id="D5GM28">
    <property type="interactions" value="566"/>
</dbReference>
<dbReference type="GO" id="GO:0006412">
    <property type="term" value="P:translation"/>
    <property type="evidence" value="ECO:0007669"/>
    <property type="project" value="InterPro"/>
</dbReference>
<dbReference type="PROSITE" id="PS01167">
    <property type="entry name" value="RIBOSOMAL_L17"/>
    <property type="match status" value="1"/>
</dbReference>
<evidence type="ECO:0000256" key="3">
    <source>
        <dbReference type="ARBA" id="ARBA00023274"/>
    </source>
</evidence>
<dbReference type="NCBIfam" id="TIGR00059">
    <property type="entry name" value="L17"/>
    <property type="match status" value="1"/>
</dbReference>
<evidence type="ECO:0000313" key="6">
    <source>
        <dbReference type="Proteomes" id="UP000006911"/>
    </source>
</evidence>
<proteinExistence type="inferred from homology"/>
<dbReference type="InterPro" id="IPR000456">
    <property type="entry name" value="Ribosomal_bL17"/>
</dbReference>
<dbReference type="InterPro" id="IPR047859">
    <property type="entry name" value="Ribosomal_bL17_CS"/>
</dbReference>
<keyword evidence="3 4" id="KW-0687">Ribonucleoprotein</keyword>
<dbReference type="EMBL" id="FN430351">
    <property type="protein sequence ID" value="CAZ85571.1"/>
    <property type="molecule type" value="Genomic_DNA"/>
</dbReference>
<dbReference type="PANTHER" id="PTHR14413">
    <property type="entry name" value="RIBOSOMAL PROTEIN L17"/>
    <property type="match status" value="1"/>
</dbReference>
<evidence type="ECO:0000256" key="1">
    <source>
        <dbReference type="ARBA" id="ARBA00008777"/>
    </source>
</evidence>
<sequence length="175" mass="19768">MGGNKAFRALSRSSAHRNALLRNLVTALVKHESISTTYAKAKEAQAIAERVITLGKQETDASVKQLKKILFVPEETAPRVMKVLVPRYRLRQGGYTRVQRIEPLRTDQAESAILEFVDGPRDMRFALTAKTIARSKKEGGELSDITLLNIKKVTQFRVNGEKELEAEVKKFEERM</sequence>
<dbReference type="Pfam" id="PF01196">
    <property type="entry name" value="Ribosomal_L17"/>
    <property type="match status" value="1"/>
</dbReference>
<dbReference type="AlphaFoldDB" id="D5GM28"/>
<dbReference type="Proteomes" id="UP000006911">
    <property type="component" value="Unassembled WGS sequence"/>
</dbReference>
<dbReference type="STRING" id="656061.D5GM28"/>
<name>D5GM28_TUBMM</name>
<dbReference type="PANTHER" id="PTHR14413:SF16">
    <property type="entry name" value="LARGE RIBOSOMAL SUBUNIT PROTEIN BL17M"/>
    <property type="match status" value="1"/>
</dbReference>
<dbReference type="GO" id="GO:0003735">
    <property type="term" value="F:structural constituent of ribosome"/>
    <property type="evidence" value="ECO:0007669"/>
    <property type="project" value="EnsemblFungi"/>
</dbReference>
<keyword evidence="2 4" id="KW-0689">Ribosomal protein</keyword>
<organism evidence="5 6">
    <name type="scientific">Tuber melanosporum (strain Mel28)</name>
    <name type="common">Perigord black truffle</name>
    <dbReference type="NCBI Taxonomy" id="656061"/>
    <lineage>
        <taxon>Eukaryota</taxon>
        <taxon>Fungi</taxon>
        <taxon>Dikarya</taxon>
        <taxon>Ascomycota</taxon>
        <taxon>Pezizomycotina</taxon>
        <taxon>Pezizomycetes</taxon>
        <taxon>Pezizales</taxon>
        <taxon>Tuberaceae</taxon>
        <taxon>Tuber</taxon>
    </lineage>
</organism>
<dbReference type="OMA" id="HIQTTYA"/>
<evidence type="ECO:0000256" key="2">
    <source>
        <dbReference type="ARBA" id="ARBA00022980"/>
    </source>
</evidence>
<dbReference type="InterPro" id="IPR036373">
    <property type="entry name" value="Ribosomal_bL17_sf"/>
</dbReference>
<keyword evidence="6" id="KW-1185">Reference proteome</keyword>
<dbReference type="eggNOG" id="KOG3280">
    <property type="taxonomic scope" value="Eukaryota"/>
</dbReference>
<dbReference type="GeneID" id="9187355"/>
<dbReference type="GO" id="GO:0005762">
    <property type="term" value="C:mitochondrial large ribosomal subunit"/>
    <property type="evidence" value="ECO:0007669"/>
    <property type="project" value="EnsemblFungi"/>
</dbReference>
<gene>
    <name evidence="5" type="ORF">GSTUM_00010497001</name>
</gene>
<dbReference type="KEGG" id="tml:GSTUM_00010497001"/>
<dbReference type="HOGENOM" id="CLU_074407_1_2_1"/>
<comment type="similarity">
    <text evidence="1 4">Belongs to the bacterial ribosomal protein bL17 family.</text>
</comment>
<protein>
    <submittedName>
        <fullName evidence="5">(Perigord truffle) hypothetical protein</fullName>
    </submittedName>
</protein>
<accession>D5GM28</accession>
<reference evidence="5 6" key="1">
    <citation type="journal article" date="2010" name="Nature">
        <title>Perigord black truffle genome uncovers evolutionary origins and mechanisms of symbiosis.</title>
        <authorList>
            <person name="Martin F."/>
            <person name="Kohler A."/>
            <person name="Murat C."/>
            <person name="Balestrini R."/>
            <person name="Coutinho P.M."/>
            <person name="Jaillon O."/>
            <person name="Montanini B."/>
            <person name="Morin E."/>
            <person name="Noel B."/>
            <person name="Percudani R."/>
            <person name="Porcel B."/>
            <person name="Rubini A."/>
            <person name="Amicucci A."/>
            <person name="Amselem J."/>
            <person name="Anthouard V."/>
            <person name="Arcioni S."/>
            <person name="Artiguenave F."/>
            <person name="Aury J.M."/>
            <person name="Ballario P."/>
            <person name="Bolchi A."/>
            <person name="Brenna A."/>
            <person name="Brun A."/>
            <person name="Buee M."/>
            <person name="Cantarel B."/>
            <person name="Chevalier G."/>
            <person name="Couloux A."/>
            <person name="Da Silva C."/>
            <person name="Denoeud F."/>
            <person name="Duplessis S."/>
            <person name="Ghignone S."/>
            <person name="Hilselberger B."/>
            <person name="Iotti M."/>
            <person name="Marcais B."/>
            <person name="Mello A."/>
            <person name="Miranda M."/>
            <person name="Pacioni G."/>
            <person name="Quesneville H."/>
            <person name="Riccioni C."/>
            <person name="Ruotolo R."/>
            <person name="Splivallo R."/>
            <person name="Stocchi V."/>
            <person name="Tisserant E."/>
            <person name="Viscomi A.R."/>
            <person name="Zambonelli A."/>
            <person name="Zampieri E."/>
            <person name="Henrissat B."/>
            <person name="Lebrun M.H."/>
            <person name="Paolocci F."/>
            <person name="Bonfante P."/>
            <person name="Ottonello S."/>
            <person name="Wincker P."/>
        </authorList>
    </citation>
    <scope>NUCLEOTIDE SEQUENCE [LARGE SCALE GENOMIC DNA]</scope>
    <source>
        <strain evidence="5 6">Mel28</strain>
    </source>
</reference>
<evidence type="ECO:0000256" key="4">
    <source>
        <dbReference type="RuleBase" id="RU000660"/>
    </source>
</evidence>
<dbReference type="RefSeq" id="XP_002841380.1">
    <property type="nucleotide sequence ID" value="XM_002841334.1"/>
</dbReference>
<dbReference type="SUPFAM" id="SSF64263">
    <property type="entry name" value="Prokaryotic ribosomal protein L17"/>
    <property type="match status" value="1"/>
</dbReference>